<dbReference type="RefSeq" id="WP_172236136.1">
    <property type="nucleotide sequence ID" value="NZ_JABFDP010000006.1"/>
</dbReference>
<proteinExistence type="predicted"/>
<evidence type="ECO:0000313" key="1">
    <source>
        <dbReference type="EMBL" id="MBR1140428.1"/>
    </source>
</evidence>
<reference evidence="2" key="1">
    <citation type="journal article" date="2021" name="ISME J.">
        <title>Evolutionary origin and ecological implication of a unique nif island in free-living Bradyrhizobium lineages.</title>
        <authorList>
            <person name="Tao J."/>
        </authorList>
    </citation>
    <scope>NUCLEOTIDE SEQUENCE [LARGE SCALE GENOMIC DNA]</scope>
    <source>
        <strain evidence="2">SZCCT0094</strain>
    </source>
</reference>
<keyword evidence="2" id="KW-1185">Reference proteome</keyword>
<evidence type="ECO:0000313" key="2">
    <source>
        <dbReference type="Proteomes" id="UP001314635"/>
    </source>
</evidence>
<accession>A0ABS5GGG7</accession>
<dbReference type="Proteomes" id="UP001314635">
    <property type="component" value="Unassembled WGS sequence"/>
</dbReference>
<protein>
    <submittedName>
        <fullName evidence="1">Uncharacterized protein</fullName>
    </submittedName>
</protein>
<dbReference type="EMBL" id="JAFCLK010000041">
    <property type="protein sequence ID" value="MBR1140428.1"/>
    <property type="molecule type" value="Genomic_DNA"/>
</dbReference>
<gene>
    <name evidence="1" type="ORF">JQ619_32200</name>
</gene>
<sequence length="78" mass="8802">MQTPIGDYIQWVVTRAALDLFEKQAHEACTNVRLGLITRSDAVEILQAKAAYDQIIQHFGPQRAEQIMAEHLNKEVPA</sequence>
<comment type="caution">
    <text evidence="1">The sequence shown here is derived from an EMBL/GenBank/DDBJ whole genome shotgun (WGS) entry which is preliminary data.</text>
</comment>
<organism evidence="1 2">
    <name type="scientific">Bradyrhizobium denitrificans</name>
    <dbReference type="NCBI Taxonomy" id="2734912"/>
    <lineage>
        <taxon>Bacteria</taxon>
        <taxon>Pseudomonadati</taxon>
        <taxon>Pseudomonadota</taxon>
        <taxon>Alphaproteobacteria</taxon>
        <taxon>Hyphomicrobiales</taxon>
        <taxon>Nitrobacteraceae</taxon>
        <taxon>Bradyrhizobium</taxon>
    </lineage>
</organism>
<name>A0ABS5GGG7_9BRAD</name>